<feature type="compositionally biased region" description="Basic and acidic residues" evidence="1">
    <location>
        <begin position="282"/>
        <end position="299"/>
    </location>
</feature>
<dbReference type="PROSITE" id="PS00028">
    <property type="entry name" value="ZINC_FINGER_C2H2_1"/>
    <property type="match status" value="1"/>
</dbReference>
<feature type="region of interest" description="Disordered" evidence="1">
    <location>
        <begin position="282"/>
        <end position="316"/>
    </location>
</feature>
<evidence type="ECO:0000313" key="2">
    <source>
        <dbReference type="EMBL" id="CAF3029025.1"/>
    </source>
</evidence>
<feature type="region of interest" description="Disordered" evidence="1">
    <location>
        <begin position="329"/>
        <end position="356"/>
    </location>
</feature>
<dbReference type="PROSITE" id="PS50157">
    <property type="entry name" value="ZINC_FINGER_C2H2_2"/>
    <property type="match status" value="1"/>
</dbReference>
<dbReference type="Proteomes" id="UP000675881">
    <property type="component" value="Chromosome 8"/>
</dbReference>
<evidence type="ECO:0000313" key="3">
    <source>
        <dbReference type="Proteomes" id="UP000675881"/>
    </source>
</evidence>
<dbReference type="EMBL" id="HG994587">
    <property type="protein sequence ID" value="CAF3029025.1"/>
    <property type="molecule type" value="Genomic_DNA"/>
</dbReference>
<keyword evidence="3" id="KW-1185">Reference proteome</keyword>
<gene>
    <name evidence="2" type="ORF">LSAA_13944</name>
</gene>
<protein>
    <submittedName>
        <fullName evidence="2">(salmon louse) hypothetical protein</fullName>
    </submittedName>
</protein>
<evidence type="ECO:0000256" key="1">
    <source>
        <dbReference type="SAM" id="MobiDB-lite"/>
    </source>
</evidence>
<reference evidence="2" key="1">
    <citation type="submission" date="2021-02" db="EMBL/GenBank/DDBJ databases">
        <authorList>
            <person name="Bekaert M."/>
        </authorList>
    </citation>
    <scope>NUCLEOTIDE SEQUENCE</scope>
    <source>
        <strain evidence="2">IoA-00</strain>
    </source>
</reference>
<sequence length="427" mass="48145">MNGICIQTLVWPGLGILKNVAYLIRTLPLVFTINNSDTESESNSMMCLQCDQLFDMKTDLEAHRIAHHSEDIYNNEIYGESNGEEIEISYEEFVLDSERTQEPEQIVLQTVPQPPSNISAQCSECQSEEIHPSAGRVSEEYLPLGKDSEYSYLNRIQIHSVPNEASATSSRPRTRGETHACAHPEEWNEIKVKRSGCRKAPRTQPFTPEAREMMANLEKEILIQHGADSVRVMNAKIQKRLPYKLLIGTIKKRRALPESKARKERWIDHVIQSTPNAKKVLAEKNRDSVARTKSRSEKIGKKKRSRSADDSLDLLDDNPRAGLKLFRPAVENPSSTNPFSEVQNQDPKASSEEGELSEADLMEIASNVPSCESSMLGMSEHECLNESVNTWVRGCRLRSSLEEDTHKGCEMTAKIVSHTGANKKRKE</sequence>
<name>A0A7R8D7W0_LEPSM</name>
<proteinExistence type="predicted"/>
<feature type="compositionally biased region" description="Polar residues" evidence="1">
    <location>
        <begin position="332"/>
        <end position="348"/>
    </location>
</feature>
<accession>A0A7R8D7W0</accession>
<dbReference type="AlphaFoldDB" id="A0A7R8D7W0"/>
<dbReference type="InterPro" id="IPR013087">
    <property type="entry name" value="Znf_C2H2_type"/>
</dbReference>
<organism evidence="2 3">
    <name type="scientific">Lepeophtheirus salmonis</name>
    <name type="common">Salmon louse</name>
    <name type="synonym">Caligus salmonis</name>
    <dbReference type="NCBI Taxonomy" id="72036"/>
    <lineage>
        <taxon>Eukaryota</taxon>
        <taxon>Metazoa</taxon>
        <taxon>Ecdysozoa</taxon>
        <taxon>Arthropoda</taxon>
        <taxon>Crustacea</taxon>
        <taxon>Multicrustacea</taxon>
        <taxon>Hexanauplia</taxon>
        <taxon>Copepoda</taxon>
        <taxon>Siphonostomatoida</taxon>
        <taxon>Caligidae</taxon>
        <taxon>Lepeophtheirus</taxon>
    </lineage>
</organism>